<sequence>MGLTMAFVGGTVYYDWYKKKVLDKIEQAFEGGYDPALELVVHSKLQGTDRQLPEAIDELDIEEGPWTEHLRRREQDILDKIIHGIETGHYFMLLGSKGAGKTTMVLDAMQRNQAEGVAMCDAHPDLEVFRLRMGKALNYEFNEDTQTGLFQRRDPREGNFSTPHPLPILNKLEKVALRRNKKTGKPLVLVINNVHYFKNDESGQSMLMQLQQRAEAWAASGAFSLVYKSRVQDDFWPFIVLRKHASRMSTLTIYDLAPDEAASACRDIRRFTRLPTPPMSVIEKATSIVGGRLSYLNRVARSRDMVEIARHMLSVEKGWLLSQIGLIDDCDDDVMDEQKWSSCSWLLLKEFVKVREEQERETAAQIEAGELPSDAMKRLPLPAIPYHMCRQIMTRADFLEELDRLNVISIDIHHDVRPDSMLILEAARAVVNEEGFDELLESVRNRINDIESLHRTRELTFKDLPEDNRIYLTIVKGGSPERRV</sequence>
<protein>
    <submittedName>
        <fullName evidence="1">Uncharacterized protein</fullName>
    </submittedName>
</protein>
<reference evidence="1" key="2">
    <citation type="journal article" date="2022" name="New Phytol.">
        <title>Evolutionary transition to the ectomycorrhizal habit in the genomes of a hyperdiverse lineage of mushroom-forming fungi.</title>
        <authorList>
            <person name="Looney B."/>
            <person name="Miyauchi S."/>
            <person name="Morin E."/>
            <person name="Drula E."/>
            <person name="Courty P.E."/>
            <person name="Kohler A."/>
            <person name="Kuo A."/>
            <person name="LaButti K."/>
            <person name="Pangilinan J."/>
            <person name="Lipzen A."/>
            <person name="Riley R."/>
            <person name="Andreopoulos W."/>
            <person name="He G."/>
            <person name="Johnson J."/>
            <person name="Nolan M."/>
            <person name="Tritt A."/>
            <person name="Barry K.W."/>
            <person name="Grigoriev I.V."/>
            <person name="Nagy L.G."/>
            <person name="Hibbett D."/>
            <person name="Henrissat B."/>
            <person name="Matheny P.B."/>
            <person name="Labbe J."/>
            <person name="Martin F.M."/>
        </authorList>
    </citation>
    <scope>NUCLEOTIDE SEQUENCE</scope>
    <source>
        <strain evidence="1">EC-137</strain>
    </source>
</reference>
<proteinExistence type="predicted"/>
<organism evidence="1 2">
    <name type="scientific">Vararia minispora EC-137</name>
    <dbReference type="NCBI Taxonomy" id="1314806"/>
    <lineage>
        <taxon>Eukaryota</taxon>
        <taxon>Fungi</taxon>
        <taxon>Dikarya</taxon>
        <taxon>Basidiomycota</taxon>
        <taxon>Agaricomycotina</taxon>
        <taxon>Agaricomycetes</taxon>
        <taxon>Russulales</taxon>
        <taxon>Lachnocladiaceae</taxon>
        <taxon>Vararia</taxon>
    </lineage>
</organism>
<comment type="caution">
    <text evidence="1">The sequence shown here is derived from an EMBL/GenBank/DDBJ whole genome shotgun (WGS) entry which is preliminary data.</text>
</comment>
<dbReference type="EMBL" id="MU273475">
    <property type="protein sequence ID" value="KAI0036151.1"/>
    <property type="molecule type" value="Genomic_DNA"/>
</dbReference>
<evidence type="ECO:0000313" key="2">
    <source>
        <dbReference type="Proteomes" id="UP000814128"/>
    </source>
</evidence>
<evidence type="ECO:0000313" key="1">
    <source>
        <dbReference type="EMBL" id="KAI0036151.1"/>
    </source>
</evidence>
<name>A0ACB8QY15_9AGAM</name>
<keyword evidence="2" id="KW-1185">Reference proteome</keyword>
<accession>A0ACB8QY15</accession>
<dbReference type="Proteomes" id="UP000814128">
    <property type="component" value="Unassembled WGS sequence"/>
</dbReference>
<reference evidence="1" key="1">
    <citation type="submission" date="2021-02" db="EMBL/GenBank/DDBJ databases">
        <authorList>
            <consortium name="DOE Joint Genome Institute"/>
            <person name="Ahrendt S."/>
            <person name="Looney B.P."/>
            <person name="Miyauchi S."/>
            <person name="Morin E."/>
            <person name="Drula E."/>
            <person name="Courty P.E."/>
            <person name="Chicoki N."/>
            <person name="Fauchery L."/>
            <person name="Kohler A."/>
            <person name="Kuo A."/>
            <person name="Labutti K."/>
            <person name="Pangilinan J."/>
            <person name="Lipzen A."/>
            <person name="Riley R."/>
            <person name="Andreopoulos W."/>
            <person name="He G."/>
            <person name="Johnson J."/>
            <person name="Barry K.W."/>
            <person name="Grigoriev I.V."/>
            <person name="Nagy L."/>
            <person name="Hibbett D."/>
            <person name="Henrissat B."/>
            <person name="Matheny P.B."/>
            <person name="Labbe J."/>
            <person name="Martin F."/>
        </authorList>
    </citation>
    <scope>NUCLEOTIDE SEQUENCE</scope>
    <source>
        <strain evidence="1">EC-137</strain>
    </source>
</reference>
<gene>
    <name evidence="1" type="ORF">K488DRAFT_76181</name>
</gene>